<dbReference type="Proteomes" id="UP001321047">
    <property type="component" value="Unassembled WGS sequence"/>
</dbReference>
<protein>
    <submittedName>
        <fullName evidence="2">Uncharacterized protein</fullName>
    </submittedName>
</protein>
<dbReference type="InterPro" id="IPR055713">
    <property type="entry name" value="DUF7289"/>
</dbReference>
<organism evidence="2 3">
    <name type="scientific">Natronosalvus hydrolyticus</name>
    <dbReference type="NCBI Taxonomy" id="2979988"/>
    <lineage>
        <taxon>Archaea</taxon>
        <taxon>Methanobacteriati</taxon>
        <taxon>Methanobacteriota</taxon>
        <taxon>Stenosarchaea group</taxon>
        <taxon>Halobacteria</taxon>
        <taxon>Halobacteriales</taxon>
        <taxon>Natrialbaceae</taxon>
        <taxon>Natronosalvus</taxon>
    </lineage>
</organism>
<dbReference type="RefSeq" id="WP_342809042.1">
    <property type="nucleotide sequence ID" value="NZ_JAOPJZ010000009.1"/>
</dbReference>
<accession>A0AAP2Z8K3</accession>
<dbReference type="AlphaFoldDB" id="A0AAP2Z8K3"/>
<sequence length="241" mass="26513">MFSRKPRDEGHHERGVSEVLAFILVFTIIIGSVAIVSVIGLQSMNSYQEGEQLRNAERGFDALSDNFNDIIRYDGIKDRSGELNLRDGSISTDYEGTELTITVDGTVEYDNSTGGLVYQSSRGSDTIAYEGGGIFRGDGEGSVALEYPMIRCTGDRAVITILQIEPDARTFASSETSRISISETNATRETYTNVDNVEIVVGDSEYENGWEMVLENRFEGGECTLDDGTVTIHIIEAEIDF</sequence>
<evidence type="ECO:0000313" key="3">
    <source>
        <dbReference type="Proteomes" id="UP001321047"/>
    </source>
</evidence>
<evidence type="ECO:0000313" key="2">
    <source>
        <dbReference type="EMBL" id="MCU4752707.1"/>
    </source>
</evidence>
<proteinExistence type="predicted"/>
<gene>
    <name evidence="2" type="ORF">OB919_12095</name>
</gene>
<evidence type="ECO:0000256" key="1">
    <source>
        <dbReference type="SAM" id="Phobius"/>
    </source>
</evidence>
<dbReference type="EMBL" id="JAOPJZ010000009">
    <property type="protein sequence ID" value="MCU4752707.1"/>
    <property type="molecule type" value="Genomic_DNA"/>
</dbReference>
<keyword evidence="3" id="KW-1185">Reference proteome</keyword>
<dbReference type="Pfam" id="PF23960">
    <property type="entry name" value="DUF7289"/>
    <property type="match status" value="1"/>
</dbReference>
<keyword evidence="1" id="KW-0472">Membrane</keyword>
<comment type="caution">
    <text evidence="2">The sequence shown here is derived from an EMBL/GenBank/DDBJ whole genome shotgun (WGS) entry which is preliminary data.</text>
</comment>
<feature type="transmembrane region" description="Helical" evidence="1">
    <location>
        <begin position="20"/>
        <end position="41"/>
    </location>
</feature>
<name>A0AAP2Z8K3_9EURY</name>
<keyword evidence="1" id="KW-1133">Transmembrane helix</keyword>
<keyword evidence="1" id="KW-0812">Transmembrane</keyword>
<reference evidence="2 3" key="1">
    <citation type="submission" date="2022-09" db="EMBL/GenBank/DDBJ databases">
        <title>Enrichment on poylsaccharides allowed isolation of novel metabolic and taxonomic groups of Haloarchaea.</title>
        <authorList>
            <person name="Sorokin D.Y."/>
            <person name="Elcheninov A.G."/>
            <person name="Khizhniak T.V."/>
            <person name="Kolganova T.V."/>
            <person name="Kublanov I.V."/>
        </authorList>
    </citation>
    <scope>NUCLEOTIDE SEQUENCE [LARGE SCALE GENOMIC DNA]</scope>
    <source>
        <strain evidence="2 3">AArc-curdl1</strain>
    </source>
</reference>